<dbReference type="PANTHER" id="PTHR23257">
    <property type="entry name" value="SERINE-THREONINE PROTEIN KINASE"/>
    <property type="match status" value="1"/>
</dbReference>
<feature type="region of interest" description="Disordered" evidence="1">
    <location>
        <begin position="672"/>
        <end position="741"/>
    </location>
</feature>
<gene>
    <name evidence="3" type="ORF">TD95_003096</name>
</gene>
<name>A0A0F4ZH02_9PEZI</name>
<feature type="region of interest" description="Disordered" evidence="1">
    <location>
        <begin position="123"/>
        <end position="189"/>
    </location>
</feature>
<accession>A0A0F4ZH02</accession>
<proteinExistence type="predicted"/>
<dbReference type="GO" id="GO:0004672">
    <property type="term" value="F:protein kinase activity"/>
    <property type="evidence" value="ECO:0007669"/>
    <property type="project" value="InterPro"/>
</dbReference>
<feature type="compositionally biased region" description="Acidic residues" evidence="1">
    <location>
        <begin position="681"/>
        <end position="693"/>
    </location>
</feature>
<dbReference type="GO" id="GO:0007165">
    <property type="term" value="P:signal transduction"/>
    <property type="evidence" value="ECO:0007669"/>
    <property type="project" value="TreeGrafter"/>
</dbReference>
<feature type="domain" description="Protein kinase" evidence="2">
    <location>
        <begin position="405"/>
        <end position="664"/>
    </location>
</feature>
<feature type="compositionally biased region" description="Polar residues" evidence="1">
    <location>
        <begin position="909"/>
        <end position="929"/>
    </location>
</feature>
<comment type="caution">
    <text evidence="3">The sequence shown here is derived from an EMBL/GenBank/DDBJ whole genome shotgun (WGS) entry which is preliminary data.</text>
</comment>
<evidence type="ECO:0000313" key="4">
    <source>
        <dbReference type="Proteomes" id="UP000033483"/>
    </source>
</evidence>
<feature type="compositionally biased region" description="Low complexity" evidence="1">
    <location>
        <begin position="1"/>
        <end position="15"/>
    </location>
</feature>
<sequence>MTSTTAGVASGTAVSKPVEPLSDAPASPSEVPKIAITTPVVGEPEDDIIRVVSPTVYLPEMSATPRVSASSLSGGSSIAEVAAAGLAPAPPSPNAKRTGYAFSKNRPPLVGIPREQTFKRQLSERRENLSEVSQTNAEKRTLSADRRRTLSRASSRAMSSSEFPRSSAPSVVGQQSKSMTSQGQANGSQQLLSDSIPIASIDDVLQGTNKSSGKLTKAKLQNKSILSVAETEVSNAPSSPFVNSPRVRDGFLASPGTSTDQMHDDIDDDVMSVSSMVISEELETRWILNLSMTFRDGTPREKFFVTYLDNGFWRRVTISVDYRDYEEESLEDDLTKVQSQREKSRRIYIEVRGSLDRIKFFDTVTNLRLETRDQKLHIHVTQDVNEVINYPTTRQLQYLGCDFISSRDVKFDSHTSGFVYHVMVDGQVMIKKEIPGRESVDEFLYEVNALHSLRQSSDVIDFIGLVYDDENPEYADLDYKPVTGLLIAYASKGALVDVIYDHQIDRVGLPLDLRLKWARQIVQGLSDIHEAGFVQGDFTLANIVIDDYDDAKIIDINRRGCPVGWEPPEATAIIRTKQRLNMYIGVKSDIFQLGMVLWGLAVQEDEPERYERPLELNDNNTDVPEWYRDIVTLCLSHNPKNRLQASTLLSLFPRNDIDLRIPLIRTVSPPENQAYEHSDLIDSDANSDYDDEDDNRRGRSPMDFGHPTERNPLVWTSPPSLASSEIGDPEESGTSSTPSARTNMLLSSTLKFLAKDDFDPDLSVFADIDAEPPRRVHSGAVAQEASFVHEDTDSDHTAAYDISAVAEPFVGSPDPDSMSDKENAHAGPMLDKLLVDSGVEFEAHEPRGRPTTLAPPSTILGNRRDPSAPRSLSPINTAAISSRILDIAGYRMNHVSASDLDAIHGSRPASSVYSQASQGNCSREQSQVRTRSDAENKELLMGMLTAQLKDDSSKLTIEEEESLTNRLVRTQI</sequence>
<evidence type="ECO:0000313" key="3">
    <source>
        <dbReference type="EMBL" id="KKA29797.1"/>
    </source>
</evidence>
<dbReference type="OrthoDB" id="635774at2759"/>
<protein>
    <recommendedName>
        <fullName evidence="2">Protein kinase domain-containing protein</fullName>
    </recommendedName>
</protein>
<dbReference type="AlphaFoldDB" id="A0A0F4ZH02"/>
<dbReference type="InterPro" id="IPR050167">
    <property type="entry name" value="Ser_Thr_protein_kinase"/>
</dbReference>
<dbReference type="Pfam" id="PF00069">
    <property type="entry name" value="Pkinase"/>
    <property type="match status" value="1"/>
</dbReference>
<dbReference type="GO" id="GO:0005524">
    <property type="term" value="F:ATP binding"/>
    <property type="evidence" value="ECO:0007669"/>
    <property type="project" value="InterPro"/>
</dbReference>
<feature type="region of interest" description="Disordered" evidence="1">
    <location>
        <begin position="1"/>
        <end position="38"/>
    </location>
</feature>
<evidence type="ECO:0000256" key="1">
    <source>
        <dbReference type="SAM" id="MobiDB-lite"/>
    </source>
</evidence>
<feature type="compositionally biased region" description="Low complexity" evidence="1">
    <location>
        <begin position="151"/>
        <end position="170"/>
    </location>
</feature>
<organism evidence="3 4">
    <name type="scientific">Thielaviopsis punctulata</name>
    <dbReference type="NCBI Taxonomy" id="72032"/>
    <lineage>
        <taxon>Eukaryota</taxon>
        <taxon>Fungi</taxon>
        <taxon>Dikarya</taxon>
        <taxon>Ascomycota</taxon>
        <taxon>Pezizomycotina</taxon>
        <taxon>Sordariomycetes</taxon>
        <taxon>Hypocreomycetidae</taxon>
        <taxon>Microascales</taxon>
        <taxon>Ceratocystidaceae</taxon>
        <taxon>Thielaviopsis</taxon>
    </lineage>
</organism>
<feature type="compositionally biased region" description="Polar residues" evidence="1">
    <location>
        <begin position="172"/>
        <end position="189"/>
    </location>
</feature>
<dbReference type="InterPro" id="IPR011009">
    <property type="entry name" value="Kinase-like_dom_sf"/>
</dbReference>
<dbReference type="Gene3D" id="1.10.510.10">
    <property type="entry name" value="Transferase(Phosphotransferase) domain 1"/>
    <property type="match status" value="1"/>
</dbReference>
<dbReference type="InterPro" id="IPR000719">
    <property type="entry name" value="Prot_kinase_dom"/>
</dbReference>
<dbReference type="PROSITE" id="PS50011">
    <property type="entry name" value="PROTEIN_KINASE_DOM"/>
    <property type="match status" value="1"/>
</dbReference>
<feature type="compositionally biased region" description="Polar residues" evidence="1">
    <location>
        <begin position="732"/>
        <end position="741"/>
    </location>
</feature>
<dbReference type="Proteomes" id="UP000033483">
    <property type="component" value="Unassembled WGS sequence"/>
</dbReference>
<dbReference type="GO" id="GO:0005737">
    <property type="term" value="C:cytoplasm"/>
    <property type="evidence" value="ECO:0007669"/>
    <property type="project" value="TreeGrafter"/>
</dbReference>
<feature type="region of interest" description="Disordered" evidence="1">
    <location>
        <begin position="842"/>
        <end position="874"/>
    </location>
</feature>
<dbReference type="EMBL" id="LAEV01000676">
    <property type="protein sequence ID" value="KKA29797.1"/>
    <property type="molecule type" value="Genomic_DNA"/>
</dbReference>
<keyword evidence="4" id="KW-1185">Reference proteome</keyword>
<feature type="compositionally biased region" description="Basic and acidic residues" evidence="1">
    <location>
        <begin position="137"/>
        <end position="148"/>
    </location>
</feature>
<evidence type="ECO:0000259" key="2">
    <source>
        <dbReference type="PROSITE" id="PS50011"/>
    </source>
</evidence>
<dbReference type="SUPFAM" id="SSF56112">
    <property type="entry name" value="Protein kinase-like (PK-like)"/>
    <property type="match status" value="1"/>
</dbReference>
<reference evidence="3 4" key="1">
    <citation type="submission" date="2015-03" db="EMBL/GenBank/DDBJ databases">
        <authorList>
            <person name="Radwan O."/>
            <person name="Al-Naeli F.A."/>
            <person name="Rendon G.A."/>
            <person name="Fields C."/>
        </authorList>
    </citation>
    <scope>NUCLEOTIDE SEQUENCE [LARGE SCALE GENOMIC DNA]</scope>
    <source>
        <strain evidence="3">CR-DP1</strain>
    </source>
</reference>
<feature type="region of interest" description="Disordered" evidence="1">
    <location>
        <begin position="909"/>
        <end position="931"/>
    </location>
</feature>